<protein>
    <submittedName>
        <fullName evidence="2">DUF262 domain-containing protein</fullName>
    </submittedName>
</protein>
<organism evidence="2 3">
    <name type="scientific">Segatella salivae</name>
    <dbReference type="NCBI Taxonomy" id="228604"/>
    <lineage>
        <taxon>Bacteria</taxon>
        <taxon>Pseudomonadati</taxon>
        <taxon>Bacteroidota</taxon>
        <taxon>Bacteroidia</taxon>
        <taxon>Bacteroidales</taxon>
        <taxon>Prevotellaceae</taxon>
        <taxon>Segatella</taxon>
    </lineage>
</organism>
<dbReference type="Pfam" id="PF03235">
    <property type="entry name" value="GmrSD_N"/>
    <property type="match status" value="1"/>
</dbReference>
<accession>A0AAW4NQU0</accession>
<dbReference type="Proteomes" id="UP001196873">
    <property type="component" value="Unassembled WGS sequence"/>
</dbReference>
<dbReference type="InterPro" id="IPR004919">
    <property type="entry name" value="GmrSD_N"/>
</dbReference>
<dbReference type="PANTHER" id="PTHR35149:SF1">
    <property type="entry name" value="DUF5655 DOMAIN-CONTAINING PROTEIN"/>
    <property type="match status" value="1"/>
</dbReference>
<dbReference type="AlphaFoldDB" id="A0AAW4NQU0"/>
<dbReference type="PANTHER" id="PTHR35149">
    <property type="entry name" value="SLL5132 PROTEIN"/>
    <property type="match status" value="1"/>
</dbReference>
<proteinExistence type="predicted"/>
<name>A0AAW4NQU0_9BACT</name>
<feature type="domain" description="GmrSD restriction endonucleases N-terminal" evidence="1">
    <location>
        <begin position="11"/>
        <end position="237"/>
    </location>
</feature>
<evidence type="ECO:0000259" key="1">
    <source>
        <dbReference type="Pfam" id="PF03235"/>
    </source>
</evidence>
<evidence type="ECO:0000313" key="2">
    <source>
        <dbReference type="EMBL" id="MBW4866362.1"/>
    </source>
</evidence>
<gene>
    <name evidence="2" type="ORF">KZY68_10190</name>
</gene>
<dbReference type="EMBL" id="JAHXRF010000015">
    <property type="protein sequence ID" value="MBW4866362.1"/>
    <property type="molecule type" value="Genomic_DNA"/>
</dbReference>
<comment type="caution">
    <text evidence="2">The sequence shown here is derived from an EMBL/GenBank/DDBJ whole genome shotgun (WGS) entry which is preliminary data.</text>
</comment>
<sequence length="735" mass="87374">MNLESGKNYTISQLFCGDNDKIMIPDLQRDYCWGDEDKGLVKGFIDDLLEMDKSQPITMGLFYGYYDKFTPEHLQLCDGQQRLTTIFLIIGVINRKLGFKQFERLLMSSFERENDDNEPYLQYAIRDSSLYFLSDLTLHYFLNPDIEGREQINKSPWFLNEFKLDPTVQSMLSAIKTIEESIQEQSKDDLIELGNFIADKLEFLFYDMGNRENGEETFVIINTTGEPLSPTQNLKPLVIDYNQAISPDVPKLWEEMETWFWQNRRSKVETEYPHTADEGMECFLNLVRLLHCTSEETSYHTIENTDKFPYKEMSFDEIYNAFKVYRRLYSLDFSERYDKAVRYPKDRRFFQQDRIYTILPTMRYCLRFGETEDEDIKRIYHIFNNMARYRTTNRYKDSRTDKLYSPAYRAMLVVEQMNDKDSLSLLSILAQDGNEVVEECVKLKFISTYKDSEEERKEVELLLAQAEANEILQGQCGDFVTWSEFRKDGFYHYYSEFAERWNENLMDLLRRALLTRNMADYPLRLSDTFFNFGNKDNWQKIIKHNQGEIKKFLDDKRSLQQMIDDFSDESNKWYKIIKDSQLMNFSQYKNVYVYGDIKVVMAKERTSADYRIVYRNTTYSKMILAKAKGATWYQVWTNKNCMWSDNNKFNLTIDYFMSSKGYQVVVWQGKHPNMDAYPYYDQLRNLGLQYIEDGDWAGRWTSLMIEDAESAKSMFKDIAKHIDECKPLVITTENA</sequence>
<evidence type="ECO:0000313" key="3">
    <source>
        <dbReference type="Proteomes" id="UP001196873"/>
    </source>
</evidence>
<reference evidence="2" key="1">
    <citation type="submission" date="2021-07" db="EMBL/GenBank/DDBJ databases">
        <title>Genomic diversity and antimicrobial resistance of Prevotella spp. isolated from chronic lung disease airways.</title>
        <authorList>
            <person name="Webb K.A."/>
            <person name="Olagoke O.S."/>
            <person name="Baird T."/>
            <person name="Neill J."/>
            <person name="Pham A."/>
            <person name="Wells T.J."/>
            <person name="Ramsay K.A."/>
            <person name="Bell S.C."/>
            <person name="Sarovich D.S."/>
            <person name="Price E.P."/>
        </authorList>
    </citation>
    <scope>NUCLEOTIDE SEQUENCE</scope>
    <source>
        <strain evidence="2">SCHI0047.S.3</strain>
    </source>
</reference>
<dbReference type="RefSeq" id="WP_219428550.1">
    <property type="nucleotide sequence ID" value="NZ_JAHXRD010000026.1"/>
</dbReference>